<name>A0ABV8TT59_9ACTN</name>
<evidence type="ECO:0000313" key="1">
    <source>
        <dbReference type="EMBL" id="MFC4333852.1"/>
    </source>
</evidence>
<accession>A0ABV8TT59</accession>
<proteinExistence type="predicted"/>
<protein>
    <submittedName>
        <fullName evidence="1">Uncharacterized protein</fullName>
    </submittedName>
</protein>
<dbReference type="RefSeq" id="WP_380617591.1">
    <property type="nucleotide sequence ID" value="NZ_JBHSDK010000002.1"/>
</dbReference>
<comment type="caution">
    <text evidence="1">The sequence shown here is derived from an EMBL/GenBank/DDBJ whole genome shotgun (WGS) entry which is preliminary data.</text>
</comment>
<keyword evidence="2" id="KW-1185">Reference proteome</keyword>
<dbReference type="Proteomes" id="UP001595823">
    <property type="component" value="Unassembled WGS sequence"/>
</dbReference>
<dbReference type="EMBL" id="JBHSDK010000002">
    <property type="protein sequence ID" value="MFC4333852.1"/>
    <property type="molecule type" value="Genomic_DNA"/>
</dbReference>
<sequence>MNTSPSEMTLECAIGAAVLESAKAEDMLLGVLTGLRGSFENVGRDQELTLFQTINECKKLLESQGNLDPKASTEISILLEELDELRDKRNQVIHDIAARDQSSSENEFVWMPSIWATPSSHDPFDISDVIKLTQDFRQAWTRIIAVAIQCFPVLAKPRYWENGDT</sequence>
<evidence type="ECO:0000313" key="2">
    <source>
        <dbReference type="Proteomes" id="UP001595823"/>
    </source>
</evidence>
<gene>
    <name evidence="1" type="ORF">ACFPET_01415</name>
</gene>
<reference evidence="2" key="1">
    <citation type="journal article" date="2019" name="Int. J. Syst. Evol. Microbiol.">
        <title>The Global Catalogue of Microorganisms (GCM) 10K type strain sequencing project: providing services to taxonomists for standard genome sequencing and annotation.</title>
        <authorList>
            <consortium name="The Broad Institute Genomics Platform"/>
            <consortium name="The Broad Institute Genome Sequencing Center for Infectious Disease"/>
            <person name="Wu L."/>
            <person name="Ma J."/>
        </authorList>
    </citation>
    <scope>NUCLEOTIDE SEQUENCE [LARGE SCALE GENOMIC DNA]</scope>
    <source>
        <strain evidence="2">IBRC-M 10908</strain>
    </source>
</reference>
<organism evidence="1 2">
    <name type="scientific">Salininema proteolyticum</name>
    <dbReference type="NCBI Taxonomy" id="1607685"/>
    <lineage>
        <taxon>Bacteria</taxon>
        <taxon>Bacillati</taxon>
        <taxon>Actinomycetota</taxon>
        <taxon>Actinomycetes</taxon>
        <taxon>Glycomycetales</taxon>
        <taxon>Glycomycetaceae</taxon>
        <taxon>Salininema</taxon>
    </lineage>
</organism>